<keyword evidence="2" id="KW-0645">Protease</keyword>
<dbReference type="RefSeq" id="WP_094060818.1">
    <property type="nucleotide sequence ID" value="NZ_CP022530.1"/>
</dbReference>
<dbReference type="KEGG" id="bsan:CHH28_13600"/>
<protein>
    <recommendedName>
        <fullName evidence="9">Peptidase M43 pregnancy-associated plasma-A domain-containing protein</fullName>
    </recommendedName>
</protein>
<dbReference type="EMBL" id="CP022530">
    <property type="protein sequence ID" value="ASP39643.1"/>
    <property type="molecule type" value="Genomic_DNA"/>
</dbReference>
<dbReference type="AlphaFoldDB" id="A0A222FN49"/>
<dbReference type="PANTHER" id="PTHR47466">
    <property type="match status" value="1"/>
</dbReference>
<name>A0A222FN49_9GAMM</name>
<proteinExistence type="inferred from homology"/>
<keyword evidence="11" id="KW-1185">Reference proteome</keyword>
<keyword evidence="4" id="KW-0732">Signal</keyword>
<gene>
    <name evidence="10" type="ORF">CHH28_13600</name>
</gene>
<keyword evidence="3" id="KW-0479">Metal-binding</keyword>
<sequence>MTISEPKSAALKARALCCLVLTALTSALLFGCGGGGGSDDETSASLHLPLSAEQREAILTIPVVVHVIYRDAATNISEEKIRSQLAASNAHLRALNVDELSTVPAAYQPYIADARIQLQLAELDPDGNPTSGITRTASDHPVNGSCDYCTGTASQWDPKRYLNVWVGDNSNRHGDIASLGTSVGGPESNPDNWGLSIEYRAFGSLPPLSDEYSQGKTLTHELGHYLGLKGHIEEGDGHRLFSCDGLTQTSCSNAELSMSFMRTRQPDEQLKMFSVSQVDLMRITLLDGYLKGLARSETL</sequence>
<dbReference type="PROSITE" id="PS51257">
    <property type="entry name" value="PROKAR_LIPOPROTEIN"/>
    <property type="match status" value="1"/>
</dbReference>
<evidence type="ECO:0000313" key="10">
    <source>
        <dbReference type="EMBL" id="ASP39643.1"/>
    </source>
</evidence>
<evidence type="ECO:0000256" key="7">
    <source>
        <dbReference type="ARBA" id="ARBA00023049"/>
    </source>
</evidence>
<dbReference type="SUPFAM" id="SSF55486">
    <property type="entry name" value="Metalloproteases ('zincins'), catalytic domain"/>
    <property type="match status" value="1"/>
</dbReference>
<evidence type="ECO:0000256" key="4">
    <source>
        <dbReference type="ARBA" id="ARBA00022729"/>
    </source>
</evidence>
<feature type="domain" description="Peptidase M43 pregnancy-associated plasma-A" evidence="9">
    <location>
        <begin position="154"/>
        <end position="253"/>
    </location>
</feature>
<keyword evidence="7" id="KW-0482">Metalloprotease</keyword>
<dbReference type="GO" id="GO:0046872">
    <property type="term" value="F:metal ion binding"/>
    <property type="evidence" value="ECO:0007669"/>
    <property type="project" value="UniProtKB-KW"/>
</dbReference>
<keyword evidence="6" id="KW-0862">Zinc</keyword>
<reference evidence="10 11" key="1">
    <citation type="submission" date="2017-07" db="EMBL/GenBank/DDBJ databases">
        <title>Annotated genome sequence of Bacterioplanes sanyensis isolated from Red Sea.</title>
        <authorList>
            <person name="Rehman Z.U."/>
        </authorList>
    </citation>
    <scope>NUCLEOTIDE SEQUENCE [LARGE SCALE GENOMIC DNA]</scope>
    <source>
        <strain evidence="10 11">NV9</strain>
    </source>
</reference>
<keyword evidence="5" id="KW-0378">Hydrolase</keyword>
<evidence type="ECO:0000313" key="11">
    <source>
        <dbReference type="Proteomes" id="UP000202440"/>
    </source>
</evidence>
<evidence type="ECO:0000256" key="2">
    <source>
        <dbReference type="ARBA" id="ARBA00022670"/>
    </source>
</evidence>
<dbReference type="InterPro" id="IPR024079">
    <property type="entry name" value="MetalloPept_cat_dom_sf"/>
</dbReference>
<evidence type="ECO:0000256" key="1">
    <source>
        <dbReference type="ARBA" id="ARBA00008721"/>
    </source>
</evidence>
<keyword evidence="8" id="KW-1015">Disulfide bond</keyword>
<evidence type="ECO:0000259" key="9">
    <source>
        <dbReference type="Pfam" id="PF05572"/>
    </source>
</evidence>
<comment type="similarity">
    <text evidence="1">Belongs to the peptidase M43B family.</text>
</comment>
<dbReference type="Proteomes" id="UP000202440">
    <property type="component" value="Chromosome"/>
</dbReference>
<dbReference type="PANTHER" id="PTHR47466:SF1">
    <property type="entry name" value="METALLOPROTEASE MEP1 (AFU_ORTHOLOGUE AFUA_1G07730)-RELATED"/>
    <property type="match status" value="1"/>
</dbReference>
<evidence type="ECO:0000256" key="5">
    <source>
        <dbReference type="ARBA" id="ARBA00022801"/>
    </source>
</evidence>
<evidence type="ECO:0000256" key="6">
    <source>
        <dbReference type="ARBA" id="ARBA00022833"/>
    </source>
</evidence>
<dbReference type="Pfam" id="PF05572">
    <property type="entry name" value="Peptidase_M43"/>
    <property type="match status" value="1"/>
</dbReference>
<evidence type="ECO:0000256" key="3">
    <source>
        <dbReference type="ARBA" id="ARBA00022723"/>
    </source>
</evidence>
<dbReference type="InterPro" id="IPR008754">
    <property type="entry name" value="Peptidase_M43"/>
</dbReference>
<dbReference type="OrthoDB" id="6278496at2"/>
<dbReference type="GO" id="GO:0008237">
    <property type="term" value="F:metallopeptidase activity"/>
    <property type="evidence" value="ECO:0007669"/>
    <property type="project" value="UniProtKB-KW"/>
</dbReference>
<evidence type="ECO:0000256" key="8">
    <source>
        <dbReference type="ARBA" id="ARBA00023157"/>
    </source>
</evidence>
<dbReference type="GO" id="GO:0006508">
    <property type="term" value="P:proteolysis"/>
    <property type="evidence" value="ECO:0007669"/>
    <property type="project" value="UniProtKB-KW"/>
</dbReference>
<dbReference type="Gene3D" id="3.40.390.10">
    <property type="entry name" value="Collagenase (Catalytic Domain)"/>
    <property type="match status" value="1"/>
</dbReference>
<organism evidence="10 11">
    <name type="scientific">Bacterioplanes sanyensis</name>
    <dbReference type="NCBI Taxonomy" id="1249553"/>
    <lineage>
        <taxon>Bacteria</taxon>
        <taxon>Pseudomonadati</taxon>
        <taxon>Pseudomonadota</taxon>
        <taxon>Gammaproteobacteria</taxon>
        <taxon>Oceanospirillales</taxon>
        <taxon>Oceanospirillaceae</taxon>
        <taxon>Bacterioplanes</taxon>
    </lineage>
</organism>
<accession>A0A222FN49</accession>